<dbReference type="AlphaFoldDB" id="A0AAW1VU65"/>
<gene>
    <name evidence="1" type="ORF">M0R45_035799</name>
</gene>
<accession>A0AAW1VU65</accession>
<keyword evidence="2" id="KW-1185">Reference proteome</keyword>
<evidence type="ECO:0000313" key="2">
    <source>
        <dbReference type="Proteomes" id="UP001457282"/>
    </source>
</evidence>
<sequence length="109" mass="11603">MPIMAAPLLPMVTAYEANSPPRPSGVKRQSHSMLVTVGKRPRVLDPASVPNLMGTELDLAFPLRKGTRFRKLAPSAIGRAPKPLFAARKLQLQLVVAGDGAGEPSPPPM</sequence>
<name>A0AAW1VU65_RUBAR</name>
<reference evidence="1 2" key="1">
    <citation type="journal article" date="2023" name="G3 (Bethesda)">
        <title>A chromosome-length genome assembly and annotation of blackberry (Rubus argutus, cv. 'Hillquist').</title>
        <authorList>
            <person name="Bruna T."/>
            <person name="Aryal R."/>
            <person name="Dudchenko O."/>
            <person name="Sargent D.J."/>
            <person name="Mead D."/>
            <person name="Buti M."/>
            <person name="Cavallini A."/>
            <person name="Hytonen T."/>
            <person name="Andres J."/>
            <person name="Pham M."/>
            <person name="Weisz D."/>
            <person name="Mascagni F."/>
            <person name="Usai G."/>
            <person name="Natali L."/>
            <person name="Bassil N."/>
            <person name="Fernandez G.E."/>
            <person name="Lomsadze A."/>
            <person name="Armour M."/>
            <person name="Olukolu B."/>
            <person name="Poorten T."/>
            <person name="Britton C."/>
            <person name="Davik J."/>
            <person name="Ashrafi H."/>
            <person name="Aiden E.L."/>
            <person name="Borodovsky M."/>
            <person name="Worthington M."/>
        </authorList>
    </citation>
    <scope>NUCLEOTIDE SEQUENCE [LARGE SCALE GENOMIC DNA]</scope>
    <source>
        <strain evidence="1">PI 553951</strain>
    </source>
</reference>
<evidence type="ECO:0000313" key="1">
    <source>
        <dbReference type="EMBL" id="KAK9911919.1"/>
    </source>
</evidence>
<organism evidence="1 2">
    <name type="scientific">Rubus argutus</name>
    <name type="common">Southern blackberry</name>
    <dbReference type="NCBI Taxonomy" id="59490"/>
    <lineage>
        <taxon>Eukaryota</taxon>
        <taxon>Viridiplantae</taxon>
        <taxon>Streptophyta</taxon>
        <taxon>Embryophyta</taxon>
        <taxon>Tracheophyta</taxon>
        <taxon>Spermatophyta</taxon>
        <taxon>Magnoliopsida</taxon>
        <taxon>eudicotyledons</taxon>
        <taxon>Gunneridae</taxon>
        <taxon>Pentapetalae</taxon>
        <taxon>rosids</taxon>
        <taxon>fabids</taxon>
        <taxon>Rosales</taxon>
        <taxon>Rosaceae</taxon>
        <taxon>Rosoideae</taxon>
        <taxon>Rosoideae incertae sedis</taxon>
        <taxon>Rubus</taxon>
    </lineage>
</organism>
<comment type="caution">
    <text evidence="1">The sequence shown here is derived from an EMBL/GenBank/DDBJ whole genome shotgun (WGS) entry which is preliminary data.</text>
</comment>
<dbReference type="Proteomes" id="UP001457282">
    <property type="component" value="Unassembled WGS sequence"/>
</dbReference>
<protein>
    <submittedName>
        <fullName evidence="1">Uncharacterized protein</fullName>
    </submittedName>
</protein>
<proteinExistence type="predicted"/>
<dbReference type="EMBL" id="JBEDUW010000007">
    <property type="protein sequence ID" value="KAK9911919.1"/>
    <property type="molecule type" value="Genomic_DNA"/>
</dbReference>